<dbReference type="Gene3D" id="1.20.140.40">
    <property type="entry name" value="Invertase/pectin methylesterase inhibitor family protein"/>
    <property type="match status" value="1"/>
</dbReference>
<evidence type="ECO:0000256" key="2">
    <source>
        <dbReference type="ARBA" id="ARBA00023157"/>
    </source>
</evidence>
<dbReference type="CDD" id="cd14859">
    <property type="entry name" value="PMEI_like"/>
    <property type="match status" value="1"/>
</dbReference>
<dbReference type="Proteomes" id="UP000796880">
    <property type="component" value="Unassembled WGS sequence"/>
</dbReference>
<dbReference type="NCBIfam" id="TIGR01614">
    <property type="entry name" value="PME_inhib"/>
    <property type="match status" value="1"/>
</dbReference>
<organism evidence="5 6">
    <name type="scientific">Rhamnella rubrinervis</name>
    <dbReference type="NCBI Taxonomy" id="2594499"/>
    <lineage>
        <taxon>Eukaryota</taxon>
        <taxon>Viridiplantae</taxon>
        <taxon>Streptophyta</taxon>
        <taxon>Embryophyta</taxon>
        <taxon>Tracheophyta</taxon>
        <taxon>Spermatophyta</taxon>
        <taxon>Magnoliopsida</taxon>
        <taxon>eudicotyledons</taxon>
        <taxon>Gunneridae</taxon>
        <taxon>Pentapetalae</taxon>
        <taxon>rosids</taxon>
        <taxon>fabids</taxon>
        <taxon>Rosales</taxon>
        <taxon>Rhamnaceae</taxon>
        <taxon>rhamnoid group</taxon>
        <taxon>Rhamneae</taxon>
        <taxon>Rhamnella</taxon>
    </lineage>
</organism>
<reference evidence="5" key="1">
    <citation type="submission" date="2020-03" db="EMBL/GenBank/DDBJ databases">
        <title>A high-quality chromosome-level genome assembly of a woody plant with both climbing and erect habits, Rhamnella rubrinervis.</title>
        <authorList>
            <person name="Lu Z."/>
            <person name="Yang Y."/>
            <person name="Zhu X."/>
            <person name="Sun Y."/>
        </authorList>
    </citation>
    <scope>NUCLEOTIDE SEQUENCE</scope>
    <source>
        <strain evidence="5">BYM</strain>
        <tissue evidence="5">Leaf</tissue>
    </source>
</reference>
<sequence>MISLSSLVAADEALIEKACNTTIYYDFCVAAIKSDNSSSTKDTKGLVAILVGNAGETAAGTAAFLAYLLKKSATVYGQAGELCENHYASAKQSLDESVKDLEANQFDSAGKKTSDARGSAKACVADFGRFGITYPFVLETREEVFVKLCDIATTIISKLLV</sequence>
<keyword evidence="1" id="KW-0732">Signal</keyword>
<comment type="similarity">
    <text evidence="3">Belongs to the PMEI family.</text>
</comment>
<dbReference type="PANTHER" id="PTHR35357:SF8">
    <property type="entry name" value="OS01G0111000 PROTEIN"/>
    <property type="match status" value="1"/>
</dbReference>
<dbReference type="InterPro" id="IPR035513">
    <property type="entry name" value="Invertase/methylesterase_inhib"/>
</dbReference>
<evidence type="ECO:0000313" key="6">
    <source>
        <dbReference type="Proteomes" id="UP000796880"/>
    </source>
</evidence>
<name>A0A8K0H4C1_9ROSA</name>
<protein>
    <recommendedName>
        <fullName evidence="4">Pectinesterase inhibitor domain-containing protein</fullName>
    </recommendedName>
</protein>
<feature type="domain" description="Pectinesterase inhibitor" evidence="4">
    <location>
        <begin position="10"/>
        <end position="155"/>
    </location>
</feature>
<proteinExistence type="inferred from homology"/>
<evidence type="ECO:0000313" key="5">
    <source>
        <dbReference type="EMBL" id="KAF3445562.1"/>
    </source>
</evidence>
<evidence type="ECO:0000259" key="4">
    <source>
        <dbReference type="SMART" id="SM00856"/>
    </source>
</evidence>
<accession>A0A8K0H4C1</accession>
<dbReference type="PANTHER" id="PTHR35357">
    <property type="entry name" value="OS02G0537100 PROTEIN"/>
    <property type="match status" value="1"/>
</dbReference>
<dbReference type="InterPro" id="IPR006501">
    <property type="entry name" value="Pectinesterase_inhib_dom"/>
</dbReference>
<dbReference type="EMBL" id="VOIH02000005">
    <property type="protein sequence ID" value="KAF3445562.1"/>
    <property type="molecule type" value="Genomic_DNA"/>
</dbReference>
<dbReference type="AlphaFoldDB" id="A0A8K0H4C1"/>
<dbReference type="SMART" id="SM00856">
    <property type="entry name" value="PMEI"/>
    <property type="match status" value="1"/>
</dbReference>
<dbReference type="SUPFAM" id="SSF101148">
    <property type="entry name" value="Plant invertase/pectin methylesterase inhibitor"/>
    <property type="match status" value="1"/>
</dbReference>
<comment type="caution">
    <text evidence="5">The sequence shown here is derived from an EMBL/GenBank/DDBJ whole genome shotgun (WGS) entry which is preliminary data.</text>
</comment>
<keyword evidence="2" id="KW-1015">Disulfide bond</keyword>
<evidence type="ECO:0000256" key="3">
    <source>
        <dbReference type="ARBA" id="ARBA00038471"/>
    </source>
</evidence>
<keyword evidence="6" id="KW-1185">Reference proteome</keyword>
<dbReference type="GO" id="GO:0004857">
    <property type="term" value="F:enzyme inhibitor activity"/>
    <property type="evidence" value="ECO:0007669"/>
    <property type="project" value="InterPro"/>
</dbReference>
<dbReference type="Pfam" id="PF04043">
    <property type="entry name" value="PMEI"/>
    <property type="match status" value="1"/>
</dbReference>
<evidence type="ECO:0000256" key="1">
    <source>
        <dbReference type="ARBA" id="ARBA00022729"/>
    </source>
</evidence>
<gene>
    <name evidence="5" type="ORF">FNV43_RR10738</name>
</gene>